<feature type="compositionally biased region" description="Basic and acidic residues" evidence="1">
    <location>
        <begin position="35"/>
        <end position="50"/>
    </location>
</feature>
<keyword evidence="3" id="KW-1185">Reference proteome</keyword>
<sequence length="66" mass="7091">MVTSPLLPVPVGEDVMAGEISPKLSFETVTELRLGESRKSARHQPREQQKSADAMLGRESVALSAA</sequence>
<dbReference type="AlphaFoldDB" id="A0A158KTM3"/>
<organism evidence="2 3">
    <name type="scientific">Caballeronia choica</name>
    <dbReference type="NCBI Taxonomy" id="326476"/>
    <lineage>
        <taxon>Bacteria</taxon>
        <taxon>Pseudomonadati</taxon>
        <taxon>Pseudomonadota</taxon>
        <taxon>Betaproteobacteria</taxon>
        <taxon>Burkholderiales</taxon>
        <taxon>Burkholderiaceae</taxon>
        <taxon>Caballeronia</taxon>
    </lineage>
</organism>
<accession>A0A158KTM3</accession>
<evidence type="ECO:0000256" key="1">
    <source>
        <dbReference type="SAM" id="MobiDB-lite"/>
    </source>
</evidence>
<name>A0A158KTM3_9BURK</name>
<evidence type="ECO:0000313" key="3">
    <source>
        <dbReference type="Proteomes" id="UP000054770"/>
    </source>
</evidence>
<dbReference type="EMBL" id="FCON02000148">
    <property type="protein sequence ID" value="SAL83950.1"/>
    <property type="molecule type" value="Genomic_DNA"/>
</dbReference>
<protein>
    <submittedName>
        <fullName evidence="2">Uncharacterized protein</fullName>
    </submittedName>
</protein>
<evidence type="ECO:0000313" key="2">
    <source>
        <dbReference type="EMBL" id="SAL83950.1"/>
    </source>
</evidence>
<proteinExistence type="predicted"/>
<reference evidence="2" key="1">
    <citation type="submission" date="2016-01" db="EMBL/GenBank/DDBJ databases">
        <authorList>
            <person name="Peeters C."/>
        </authorList>
    </citation>
    <scope>NUCLEOTIDE SEQUENCE [LARGE SCALE GENOMIC DNA]</scope>
    <source>
        <strain evidence="2">LMG 22940</strain>
    </source>
</reference>
<gene>
    <name evidence="2" type="ORF">AWB68_07109</name>
</gene>
<dbReference type="Proteomes" id="UP000054770">
    <property type="component" value="Unassembled WGS sequence"/>
</dbReference>
<feature type="region of interest" description="Disordered" evidence="1">
    <location>
        <begin position="35"/>
        <end position="66"/>
    </location>
</feature>
<comment type="caution">
    <text evidence="2">The sequence shown here is derived from an EMBL/GenBank/DDBJ whole genome shotgun (WGS) entry which is preliminary data.</text>
</comment>